<dbReference type="RefSeq" id="WP_281843668.1">
    <property type="nucleotide sequence ID" value="NZ_BROH01000013.1"/>
</dbReference>
<sequence length="165" mass="18386">MTDISQAVAQAGNQPETTFKALERLVDETIGVKLFTLMEVDHEENVAWRNYTNMPEAYPVLGKKPRHQNKWSEVVDGRRETFVANSIGEIAEVFDDHELIRSLGCESVLNLPIFINGELRGTLNCLHEAGYYTPERVTAAQSLKTAGALAFLLAESIRNQGEHNG</sequence>
<evidence type="ECO:0000313" key="3">
    <source>
        <dbReference type="Proteomes" id="UP001144205"/>
    </source>
</evidence>
<dbReference type="Pfam" id="PF13185">
    <property type="entry name" value="GAF_2"/>
    <property type="match status" value="1"/>
</dbReference>
<evidence type="ECO:0000313" key="2">
    <source>
        <dbReference type="EMBL" id="GKY89644.1"/>
    </source>
</evidence>
<feature type="domain" description="GAF" evidence="1">
    <location>
        <begin position="21"/>
        <end position="150"/>
    </location>
</feature>
<proteinExistence type="predicted"/>
<comment type="caution">
    <text evidence="2">The sequence shown here is derived from an EMBL/GenBank/DDBJ whole genome shotgun (WGS) entry which is preliminary data.</text>
</comment>
<name>A0ABQ5LXD6_9RHOB</name>
<dbReference type="EMBL" id="BROH01000013">
    <property type="protein sequence ID" value="GKY89644.1"/>
    <property type="molecule type" value="Genomic_DNA"/>
</dbReference>
<organism evidence="2 3">
    <name type="scientific">Sinisalibacter aestuarii</name>
    <dbReference type="NCBI Taxonomy" id="2949426"/>
    <lineage>
        <taxon>Bacteria</taxon>
        <taxon>Pseudomonadati</taxon>
        <taxon>Pseudomonadota</taxon>
        <taxon>Alphaproteobacteria</taxon>
        <taxon>Rhodobacterales</taxon>
        <taxon>Roseobacteraceae</taxon>
        <taxon>Sinisalibacter</taxon>
    </lineage>
</organism>
<dbReference type="SUPFAM" id="SSF55781">
    <property type="entry name" value="GAF domain-like"/>
    <property type="match status" value="1"/>
</dbReference>
<dbReference type="Gene3D" id="3.30.450.40">
    <property type="match status" value="1"/>
</dbReference>
<dbReference type="InterPro" id="IPR029016">
    <property type="entry name" value="GAF-like_dom_sf"/>
</dbReference>
<reference evidence="2" key="1">
    <citation type="journal article" date="2023" name="Int. J. Syst. Evol. Microbiol.">
        <title>Sinisalibacter aestuarii sp. nov., isolated from estuarine sediment of the Arakawa River.</title>
        <authorList>
            <person name="Arafat S.T."/>
            <person name="Hirano S."/>
            <person name="Sato A."/>
            <person name="Takeuchi K."/>
            <person name="Yasuda T."/>
            <person name="Terahara T."/>
            <person name="Hamada M."/>
            <person name="Kobayashi T."/>
        </authorList>
    </citation>
    <scope>NUCLEOTIDE SEQUENCE</scope>
    <source>
        <strain evidence="2">B-399</strain>
    </source>
</reference>
<dbReference type="InterPro" id="IPR003018">
    <property type="entry name" value="GAF"/>
</dbReference>
<evidence type="ECO:0000259" key="1">
    <source>
        <dbReference type="Pfam" id="PF13185"/>
    </source>
</evidence>
<keyword evidence="3" id="KW-1185">Reference proteome</keyword>
<protein>
    <submittedName>
        <fullName evidence="2">GAF domain-containing protein</fullName>
    </submittedName>
</protein>
<dbReference type="Proteomes" id="UP001144205">
    <property type="component" value="Unassembled WGS sequence"/>
</dbReference>
<gene>
    <name evidence="2" type="ORF">STA1M1_35130</name>
</gene>
<accession>A0ABQ5LXD6</accession>